<dbReference type="Pfam" id="PF01032">
    <property type="entry name" value="FecCD"/>
    <property type="match status" value="1"/>
</dbReference>
<accession>A0ABV0JBR4</accession>
<proteinExistence type="inferred from homology"/>
<feature type="transmembrane region" description="Helical" evidence="8">
    <location>
        <begin position="28"/>
        <end position="51"/>
    </location>
</feature>
<evidence type="ECO:0000256" key="8">
    <source>
        <dbReference type="SAM" id="Phobius"/>
    </source>
</evidence>
<comment type="caution">
    <text evidence="9">The sequence shown here is derived from an EMBL/GenBank/DDBJ whole genome shotgun (WGS) entry which is preliminary data.</text>
</comment>
<evidence type="ECO:0000256" key="7">
    <source>
        <dbReference type="ARBA" id="ARBA00023136"/>
    </source>
</evidence>
<comment type="similarity">
    <text evidence="2">Belongs to the binding-protein-dependent transport system permease family. FecCD subfamily.</text>
</comment>
<evidence type="ECO:0000256" key="2">
    <source>
        <dbReference type="ARBA" id="ARBA00007935"/>
    </source>
</evidence>
<comment type="subcellular location">
    <subcellularLocation>
        <location evidence="1">Cell membrane</location>
        <topology evidence="1">Multi-pass membrane protein</topology>
    </subcellularLocation>
</comment>
<feature type="transmembrane region" description="Helical" evidence="8">
    <location>
        <begin position="303"/>
        <end position="322"/>
    </location>
</feature>
<keyword evidence="6 8" id="KW-1133">Transmembrane helix</keyword>
<keyword evidence="5 8" id="KW-0812">Transmembrane</keyword>
<evidence type="ECO:0000313" key="9">
    <source>
        <dbReference type="EMBL" id="MEP0819211.1"/>
    </source>
</evidence>
<name>A0ABV0JBR4_9CYAN</name>
<keyword evidence="7 8" id="KW-0472">Membrane</keyword>
<evidence type="ECO:0000256" key="6">
    <source>
        <dbReference type="ARBA" id="ARBA00022989"/>
    </source>
</evidence>
<feature type="transmembrane region" description="Helical" evidence="8">
    <location>
        <begin position="169"/>
        <end position="191"/>
    </location>
</feature>
<feature type="transmembrane region" description="Helical" evidence="8">
    <location>
        <begin position="137"/>
        <end position="157"/>
    </location>
</feature>
<dbReference type="EMBL" id="JAMPKM010000013">
    <property type="protein sequence ID" value="MEP0819211.1"/>
    <property type="molecule type" value="Genomic_DNA"/>
</dbReference>
<feature type="transmembrane region" description="Helical" evidence="8">
    <location>
        <begin position="82"/>
        <end position="99"/>
    </location>
</feature>
<feature type="transmembrane region" description="Helical" evidence="8">
    <location>
        <begin position="253"/>
        <end position="283"/>
    </location>
</feature>
<dbReference type="CDD" id="cd06550">
    <property type="entry name" value="TM_ABC_iron-siderophores_like"/>
    <property type="match status" value="1"/>
</dbReference>
<protein>
    <submittedName>
        <fullName evidence="9">Iron ABC transporter permease</fullName>
    </submittedName>
</protein>
<reference evidence="9 10" key="1">
    <citation type="submission" date="2022-04" db="EMBL/GenBank/DDBJ databases">
        <title>Positive selection, recombination, and allopatry shape intraspecific diversity of widespread and dominant cyanobacteria.</title>
        <authorList>
            <person name="Wei J."/>
            <person name="Shu W."/>
            <person name="Hu C."/>
        </authorList>
    </citation>
    <scope>NUCLEOTIDE SEQUENCE [LARGE SCALE GENOMIC DNA]</scope>
    <source>
        <strain evidence="9 10">GB2-A4</strain>
    </source>
</reference>
<evidence type="ECO:0000256" key="4">
    <source>
        <dbReference type="ARBA" id="ARBA00022475"/>
    </source>
</evidence>
<dbReference type="SUPFAM" id="SSF81345">
    <property type="entry name" value="ABC transporter involved in vitamin B12 uptake, BtuC"/>
    <property type="match status" value="1"/>
</dbReference>
<feature type="transmembrane region" description="Helical" evidence="8">
    <location>
        <begin position="111"/>
        <end position="131"/>
    </location>
</feature>
<keyword evidence="3" id="KW-0813">Transport</keyword>
<keyword evidence="10" id="KW-1185">Reference proteome</keyword>
<dbReference type="Gene3D" id="1.10.3470.10">
    <property type="entry name" value="ABC transporter involved in vitamin B12 uptake, BtuC"/>
    <property type="match status" value="1"/>
</dbReference>
<evidence type="ECO:0000256" key="1">
    <source>
        <dbReference type="ARBA" id="ARBA00004651"/>
    </source>
</evidence>
<gene>
    <name evidence="9" type="ORF">NC998_19095</name>
</gene>
<feature type="transmembrane region" description="Helical" evidence="8">
    <location>
        <begin position="211"/>
        <end position="232"/>
    </location>
</feature>
<dbReference type="InterPro" id="IPR037294">
    <property type="entry name" value="ABC_BtuC-like"/>
</dbReference>
<sequence length="351" mass="36842">MVNKEMRIWGEDGRSSARGKHRPHKFQLVGLVVGIVLLIGCFIASITWGAADVNPSTVWQALTAFDGSTNHLIITNVRLPRALVALLVGAALAVAGALMQGLTRNPLADPGILGISAGAALAVVLSTFFLGTVSVQVQAWVAFAGGAIAAISVYLLGSVGRSGSTPLKLILAGSVLSYLLFSLTTGTLILSQRTLDEVRFWLAGSVAGRDLNVLLQILPYLLVGFILAFGMGKQITALTLGEDVAKGLGLQTGWIKAIAAMVVVLLAGSAVALAGPIGFIGLVVPHMVRFWVGVDYRWLLPHAAVWGAILLSLADLAARLVIKPQELPVGIMTALVGAPFFIYLARSQVKR</sequence>
<dbReference type="Proteomes" id="UP001464891">
    <property type="component" value="Unassembled WGS sequence"/>
</dbReference>
<evidence type="ECO:0000256" key="3">
    <source>
        <dbReference type="ARBA" id="ARBA00022448"/>
    </source>
</evidence>
<organism evidence="9 10">
    <name type="scientific">Trichocoleus desertorum GB2-A4</name>
    <dbReference type="NCBI Taxonomy" id="2933944"/>
    <lineage>
        <taxon>Bacteria</taxon>
        <taxon>Bacillati</taxon>
        <taxon>Cyanobacteriota</taxon>
        <taxon>Cyanophyceae</taxon>
        <taxon>Leptolyngbyales</taxon>
        <taxon>Trichocoleusaceae</taxon>
        <taxon>Trichocoleus</taxon>
    </lineage>
</organism>
<dbReference type="PANTHER" id="PTHR30472">
    <property type="entry name" value="FERRIC ENTEROBACTIN TRANSPORT SYSTEM PERMEASE PROTEIN"/>
    <property type="match status" value="1"/>
</dbReference>
<evidence type="ECO:0000313" key="10">
    <source>
        <dbReference type="Proteomes" id="UP001464891"/>
    </source>
</evidence>
<keyword evidence="4" id="KW-1003">Cell membrane</keyword>
<dbReference type="RefSeq" id="WP_242017179.1">
    <property type="nucleotide sequence ID" value="NZ_JAMPKM010000013.1"/>
</dbReference>
<evidence type="ECO:0000256" key="5">
    <source>
        <dbReference type="ARBA" id="ARBA00022692"/>
    </source>
</evidence>
<dbReference type="PANTHER" id="PTHR30472:SF1">
    <property type="entry name" value="FE(3+) DICITRATE TRANSPORT SYSTEM PERMEASE PROTEIN FECC-RELATED"/>
    <property type="match status" value="1"/>
</dbReference>
<dbReference type="InterPro" id="IPR000522">
    <property type="entry name" value="ABC_transptr_permease_BtuC"/>
</dbReference>
<feature type="transmembrane region" description="Helical" evidence="8">
    <location>
        <begin position="329"/>
        <end position="345"/>
    </location>
</feature>